<proteinExistence type="predicted"/>
<keyword evidence="1" id="KW-0732">Signal</keyword>
<dbReference type="Gene3D" id="1.25.40.10">
    <property type="entry name" value="Tetratricopeptide repeat domain"/>
    <property type="match status" value="1"/>
</dbReference>
<dbReference type="AlphaFoldDB" id="A0AAU7CSK1"/>
<name>A0AAU7CSK1_9BACT</name>
<feature type="signal peptide" evidence="1">
    <location>
        <begin position="1"/>
        <end position="21"/>
    </location>
</feature>
<dbReference type="RefSeq" id="WP_406700950.1">
    <property type="nucleotide sequence ID" value="NZ_CP155447.1"/>
</dbReference>
<reference evidence="2" key="1">
    <citation type="submission" date="2024-05" db="EMBL/GenBank/DDBJ databases">
        <title>Planctomycetes of the genus Singulisphaera possess chitinolytic capabilities.</title>
        <authorList>
            <person name="Ivanova A."/>
        </authorList>
    </citation>
    <scope>NUCLEOTIDE SEQUENCE</scope>
    <source>
        <strain evidence="2">Ch08T</strain>
    </source>
</reference>
<accession>A0AAU7CSK1</accession>
<sequence length="647" mass="72258">MRRPIVAVVAGLMLSSLALTAGAFEWPIPQDPEKARKARDVALAWTKKTLADAYEEVGIKDPRWNELVRDLMKTAVPLFVELDDIHSHDQVYLPAKKAIEAGCNDPIVLYIYARTSSGHNYPGPEEYERRFTTAASALEASAYPPIRKAIGLMHSADLKLYHKEQSARDEARRCYDAALALFPESAKADGLTPFTRQLWLGKLETLCDNLGRLTGDSKTAYEQIDAVLEKVPAAKSVRMGLRGKFYVSYAWEARTAAAAVDVTEDGMRKFGERAAEARRALQDAWRLDPDDSLSATEMITVEMAIGEGDRGVMEKWFQRAMEADSNNLRACTSKLLWLEPKWHGSVPEMISFARACRDTKNWRSRITLLPAEVYRRLGMNLPTEAQTKFFRIAEIWEDIRGVYVDYLTHDPEDDTVRSDYAGFCYLCGHYDEAHAQFQKVGDRLSAGHRFTEKWLKEVRYATAERVRGDVKPGRPPAKGLGILAANYGAEDRWVDITKSAQLNVANDRLNITTNGLPDPLFGRRKTLAIAYSTNGRVGLSITTEKQEASLPPKDVAEAKLAEVPPQGFAVLAASFGDDDKWVDVTEAFRQRTQDGKLDSSAADLPDPVFGVHKSLVIVYAWQGKVLMSITRDDAPVSLPVIEAPRDR</sequence>
<dbReference type="EMBL" id="CP155447">
    <property type="protein sequence ID" value="XBH08112.1"/>
    <property type="molecule type" value="Genomic_DNA"/>
</dbReference>
<feature type="chain" id="PRO_5043414235" description="Tetratricopeptide repeat protein" evidence="1">
    <location>
        <begin position="22"/>
        <end position="647"/>
    </location>
</feature>
<dbReference type="InterPro" id="IPR011990">
    <property type="entry name" value="TPR-like_helical_dom_sf"/>
</dbReference>
<gene>
    <name evidence="2" type="ORF">V5E97_19355</name>
</gene>
<evidence type="ECO:0000256" key="1">
    <source>
        <dbReference type="SAM" id="SignalP"/>
    </source>
</evidence>
<evidence type="ECO:0000313" key="2">
    <source>
        <dbReference type="EMBL" id="XBH08112.1"/>
    </source>
</evidence>
<organism evidence="2">
    <name type="scientific">Singulisphaera sp. Ch08</name>
    <dbReference type="NCBI Taxonomy" id="3120278"/>
    <lineage>
        <taxon>Bacteria</taxon>
        <taxon>Pseudomonadati</taxon>
        <taxon>Planctomycetota</taxon>
        <taxon>Planctomycetia</taxon>
        <taxon>Isosphaerales</taxon>
        <taxon>Isosphaeraceae</taxon>
        <taxon>Singulisphaera</taxon>
    </lineage>
</organism>
<evidence type="ECO:0008006" key="3">
    <source>
        <dbReference type="Google" id="ProtNLM"/>
    </source>
</evidence>
<dbReference type="SUPFAM" id="SSF48452">
    <property type="entry name" value="TPR-like"/>
    <property type="match status" value="1"/>
</dbReference>
<protein>
    <recommendedName>
        <fullName evidence="3">Tetratricopeptide repeat protein</fullName>
    </recommendedName>
</protein>